<dbReference type="GO" id="GO:0070449">
    <property type="term" value="C:elongin complex"/>
    <property type="evidence" value="ECO:0007669"/>
    <property type="project" value="InterPro"/>
</dbReference>
<dbReference type="PaxDb" id="9986-ENSOCUP00000023222"/>
<dbReference type="PANTHER" id="PTHR13248:SF4">
    <property type="entry name" value="ELONGIN B"/>
    <property type="match status" value="1"/>
</dbReference>
<protein>
    <recommendedName>
        <fullName evidence="3">Ubiquitin-like domain-containing protein</fullName>
    </recommendedName>
</protein>
<dbReference type="HOGENOM" id="CLU_139243_0_0_1"/>
<dbReference type="Bgee" id="ENSOCUG00000024368">
    <property type="expression patterns" value="Expressed in prefrontal cortex and 1 other cell type or tissue"/>
</dbReference>
<dbReference type="SMR" id="G1U1I7"/>
<organism evidence="1 2">
    <name type="scientific">Oryctolagus cuniculus</name>
    <name type="common">Rabbit</name>
    <dbReference type="NCBI Taxonomy" id="9986"/>
    <lineage>
        <taxon>Eukaryota</taxon>
        <taxon>Metazoa</taxon>
        <taxon>Chordata</taxon>
        <taxon>Craniata</taxon>
        <taxon>Vertebrata</taxon>
        <taxon>Euteleostomi</taxon>
        <taxon>Mammalia</taxon>
        <taxon>Eutheria</taxon>
        <taxon>Euarchontoglires</taxon>
        <taxon>Glires</taxon>
        <taxon>Lagomorpha</taxon>
        <taxon>Leporidae</taxon>
        <taxon>Oryctolagus</taxon>
    </lineage>
</organism>
<dbReference type="eggNOG" id="KOG4495">
    <property type="taxonomic scope" value="Eukaryota"/>
</dbReference>
<dbReference type="InParanoid" id="G1U1I7"/>
<dbReference type="Proteomes" id="UP000001811">
    <property type="component" value="Chromosome 3"/>
</dbReference>
<dbReference type="InterPro" id="IPR039049">
    <property type="entry name" value="ELOB"/>
</dbReference>
<reference evidence="1" key="3">
    <citation type="submission" date="2025-09" db="UniProtKB">
        <authorList>
            <consortium name="Ensembl"/>
        </authorList>
    </citation>
    <scope>IDENTIFICATION</scope>
    <source>
        <strain evidence="1">Thorbecke</strain>
    </source>
</reference>
<dbReference type="GO" id="GO:0030891">
    <property type="term" value="C:VCB complex"/>
    <property type="evidence" value="ECO:0007669"/>
    <property type="project" value="InterPro"/>
</dbReference>
<accession>G1U1I7</accession>
<dbReference type="Gene3D" id="3.10.20.90">
    <property type="entry name" value="Phosphatidylinositol 3-kinase Catalytic Subunit, Chain A, domain 1"/>
    <property type="match status" value="1"/>
</dbReference>
<dbReference type="AlphaFoldDB" id="G1U1I7"/>
<evidence type="ECO:0008006" key="3">
    <source>
        <dbReference type="Google" id="ProtNLM"/>
    </source>
</evidence>
<sequence>MDVLLMICHHQITIFSDAEEPSTVFKPKRNIQGIFKQLPDEQQLCKANQLLDVYKTLGECGFTSQRAWPQVPATVGLAFRSTCGFSLAILN</sequence>
<keyword evidence="2" id="KW-1185">Reference proteome</keyword>
<dbReference type="GO" id="GO:0006368">
    <property type="term" value="P:transcription elongation by RNA polymerase II"/>
    <property type="evidence" value="ECO:0007669"/>
    <property type="project" value="InterPro"/>
</dbReference>
<reference evidence="1" key="2">
    <citation type="submission" date="2025-08" db="UniProtKB">
        <authorList>
            <consortium name="Ensembl"/>
        </authorList>
    </citation>
    <scope>IDENTIFICATION</scope>
    <source>
        <strain evidence="1">Thorbecke</strain>
    </source>
</reference>
<proteinExistence type="predicted"/>
<dbReference type="GeneTree" id="ENSGT00390000018316"/>
<dbReference type="InterPro" id="IPR029071">
    <property type="entry name" value="Ubiquitin-like_domsf"/>
</dbReference>
<evidence type="ECO:0000313" key="2">
    <source>
        <dbReference type="Proteomes" id="UP000001811"/>
    </source>
</evidence>
<dbReference type="STRING" id="9986.ENSOCUP00000023222"/>
<dbReference type="EMBL" id="AAGW02027336">
    <property type="status" value="NOT_ANNOTATED_CDS"/>
    <property type="molecule type" value="Genomic_DNA"/>
</dbReference>
<dbReference type="SUPFAM" id="SSF54236">
    <property type="entry name" value="Ubiquitin-like"/>
    <property type="match status" value="1"/>
</dbReference>
<reference evidence="1 2" key="1">
    <citation type="journal article" date="2011" name="Nature">
        <title>A high-resolution map of human evolutionary constraint using 29 mammals.</title>
        <authorList>
            <person name="Lindblad-Toh K."/>
            <person name="Garber M."/>
            <person name="Zuk O."/>
            <person name="Lin M.F."/>
            <person name="Parker B.J."/>
            <person name="Washietl S."/>
            <person name="Kheradpour P."/>
            <person name="Ernst J."/>
            <person name="Jordan G."/>
            <person name="Mauceli E."/>
            <person name="Ward L.D."/>
            <person name="Lowe C.B."/>
            <person name="Holloway A.K."/>
            <person name="Clamp M."/>
            <person name="Gnerre S."/>
            <person name="Alfoldi J."/>
            <person name="Beal K."/>
            <person name="Chang J."/>
            <person name="Clawson H."/>
            <person name="Cuff J."/>
            <person name="Di Palma F."/>
            <person name="Fitzgerald S."/>
            <person name="Flicek P."/>
            <person name="Guttman M."/>
            <person name="Hubisz M.J."/>
            <person name="Jaffe D.B."/>
            <person name="Jungreis I."/>
            <person name="Kent W.J."/>
            <person name="Kostka D."/>
            <person name="Lara M."/>
            <person name="Martins A.L."/>
            <person name="Massingham T."/>
            <person name="Moltke I."/>
            <person name="Raney B.J."/>
            <person name="Rasmussen M.D."/>
            <person name="Robinson J."/>
            <person name="Stark A."/>
            <person name="Vilella A.J."/>
            <person name="Wen J."/>
            <person name="Xie X."/>
            <person name="Zody M.C."/>
            <person name="Baldwin J."/>
            <person name="Bloom T."/>
            <person name="Chin C.W."/>
            <person name="Heiman D."/>
            <person name="Nicol R."/>
            <person name="Nusbaum C."/>
            <person name="Young S."/>
            <person name="Wilkinson J."/>
            <person name="Worley K.C."/>
            <person name="Kovar C.L."/>
            <person name="Muzny D.M."/>
            <person name="Gibbs R.A."/>
            <person name="Cree A."/>
            <person name="Dihn H.H."/>
            <person name="Fowler G."/>
            <person name="Jhangiani S."/>
            <person name="Joshi V."/>
            <person name="Lee S."/>
            <person name="Lewis L.R."/>
            <person name="Nazareth L.V."/>
            <person name="Okwuonu G."/>
            <person name="Santibanez J."/>
            <person name="Warren W.C."/>
            <person name="Mardis E.R."/>
            <person name="Weinstock G.M."/>
            <person name="Wilson R.K."/>
            <person name="Delehaunty K."/>
            <person name="Dooling D."/>
            <person name="Fronik C."/>
            <person name="Fulton L."/>
            <person name="Fulton B."/>
            <person name="Graves T."/>
            <person name="Minx P."/>
            <person name="Sodergren E."/>
            <person name="Birney E."/>
            <person name="Margulies E.H."/>
            <person name="Herrero J."/>
            <person name="Green E.D."/>
            <person name="Haussler D."/>
            <person name="Siepel A."/>
            <person name="Goldman N."/>
            <person name="Pollard K.S."/>
            <person name="Pedersen J.S."/>
            <person name="Lander E.S."/>
            <person name="Kellis M."/>
        </authorList>
    </citation>
    <scope>NUCLEOTIDE SEQUENCE [LARGE SCALE GENOMIC DNA]</scope>
    <source>
        <strain evidence="1 2">Thorbecke inbred</strain>
    </source>
</reference>
<name>G1U1I7_RABIT</name>
<dbReference type="PANTHER" id="PTHR13248">
    <property type="entry name" value="TRANSCRIPTION ELONGATION FACTOR B POLYPEPTIDE 2"/>
    <property type="match status" value="1"/>
</dbReference>
<evidence type="ECO:0000313" key="1">
    <source>
        <dbReference type="Ensembl" id="ENSOCUP00000023222.2"/>
    </source>
</evidence>
<dbReference type="Ensembl" id="ENSOCUT00000028175.2">
    <property type="protein sequence ID" value="ENSOCUP00000023222.2"/>
    <property type="gene ID" value="ENSOCUG00000024368.2"/>
</dbReference>